<reference evidence="3" key="2">
    <citation type="submission" date="2015-01" db="EMBL/GenBank/DDBJ databases">
        <title>Evolutionary Origins and Diversification of the Mycorrhizal Mutualists.</title>
        <authorList>
            <consortium name="DOE Joint Genome Institute"/>
            <consortium name="Mycorrhizal Genomics Consortium"/>
            <person name="Kohler A."/>
            <person name="Kuo A."/>
            <person name="Nagy L.G."/>
            <person name="Floudas D."/>
            <person name="Copeland A."/>
            <person name="Barry K.W."/>
            <person name="Cichocki N."/>
            <person name="Veneault-Fourrey C."/>
            <person name="LaButti K."/>
            <person name="Lindquist E.A."/>
            <person name="Lipzen A."/>
            <person name="Lundell T."/>
            <person name="Morin E."/>
            <person name="Murat C."/>
            <person name="Riley R."/>
            <person name="Ohm R."/>
            <person name="Sun H."/>
            <person name="Tunlid A."/>
            <person name="Henrissat B."/>
            <person name="Grigoriev I.V."/>
            <person name="Hibbett D.S."/>
            <person name="Martin F."/>
        </authorList>
    </citation>
    <scope>NUCLEOTIDE SEQUENCE [LARGE SCALE GENOMIC DNA]</scope>
    <source>
        <strain evidence="3">MAFF 305830</strain>
    </source>
</reference>
<evidence type="ECO:0000256" key="1">
    <source>
        <dbReference type="SAM" id="MobiDB-lite"/>
    </source>
</evidence>
<gene>
    <name evidence="2" type="ORF">M408DRAFT_148885</name>
</gene>
<reference evidence="2 3" key="1">
    <citation type="submission" date="2014-04" db="EMBL/GenBank/DDBJ databases">
        <authorList>
            <consortium name="DOE Joint Genome Institute"/>
            <person name="Kuo A."/>
            <person name="Zuccaro A."/>
            <person name="Kohler A."/>
            <person name="Nagy L.G."/>
            <person name="Floudas D."/>
            <person name="Copeland A."/>
            <person name="Barry K.W."/>
            <person name="Cichocki N."/>
            <person name="Veneault-Fourrey C."/>
            <person name="LaButti K."/>
            <person name="Lindquist E.A."/>
            <person name="Lipzen A."/>
            <person name="Lundell T."/>
            <person name="Morin E."/>
            <person name="Murat C."/>
            <person name="Sun H."/>
            <person name="Tunlid A."/>
            <person name="Henrissat B."/>
            <person name="Grigoriev I.V."/>
            <person name="Hibbett D.S."/>
            <person name="Martin F."/>
            <person name="Nordberg H.P."/>
            <person name="Cantor M.N."/>
            <person name="Hua S.X."/>
        </authorList>
    </citation>
    <scope>NUCLEOTIDE SEQUENCE [LARGE SCALE GENOMIC DNA]</scope>
    <source>
        <strain evidence="2 3">MAFF 305830</strain>
    </source>
</reference>
<dbReference type="EMBL" id="KN824475">
    <property type="protein sequence ID" value="KIM20106.1"/>
    <property type="molecule type" value="Genomic_DNA"/>
</dbReference>
<keyword evidence="3" id="KW-1185">Reference proteome</keyword>
<feature type="compositionally biased region" description="Gly residues" evidence="1">
    <location>
        <begin position="29"/>
        <end position="39"/>
    </location>
</feature>
<feature type="compositionally biased region" description="Basic and acidic residues" evidence="1">
    <location>
        <begin position="53"/>
        <end position="66"/>
    </location>
</feature>
<accession>A0A0C3ALH1</accession>
<protein>
    <submittedName>
        <fullName evidence="2">Uncharacterized protein</fullName>
    </submittedName>
</protein>
<organism evidence="2 3">
    <name type="scientific">Serendipita vermifera MAFF 305830</name>
    <dbReference type="NCBI Taxonomy" id="933852"/>
    <lineage>
        <taxon>Eukaryota</taxon>
        <taxon>Fungi</taxon>
        <taxon>Dikarya</taxon>
        <taxon>Basidiomycota</taxon>
        <taxon>Agaricomycotina</taxon>
        <taxon>Agaricomycetes</taxon>
        <taxon>Sebacinales</taxon>
        <taxon>Serendipitaceae</taxon>
        <taxon>Serendipita</taxon>
    </lineage>
</organism>
<dbReference type="AlphaFoldDB" id="A0A0C3ALH1"/>
<dbReference type="HOGENOM" id="CLU_1950146_0_0_1"/>
<evidence type="ECO:0000313" key="3">
    <source>
        <dbReference type="Proteomes" id="UP000054097"/>
    </source>
</evidence>
<evidence type="ECO:0000313" key="2">
    <source>
        <dbReference type="EMBL" id="KIM20106.1"/>
    </source>
</evidence>
<name>A0A0C3ALH1_SERVB</name>
<sequence length="129" mass="13640">MGVVGEKGKPAVGVRRSISEKARKCGQVMRGGQGSGGSQTCGSSTTTNPARPCKRDAGNRTGEDNGRCDASFGLWKCGADEGFPSLEALGVGLLARKTILGNKNRGFGQKGIVLFWAAHFWRVTRNINI</sequence>
<dbReference type="Proteomes" id="UP000054097">
    <property type="component" value="Unassembled WGS sequence"/>
</dbReference>
<proteinExistence type="predicted"/>
<feature type="region of interest" description="Disordered" evidence="1">
    <location>
        <begin position="23"/>
        <end position="66"/>
    </location>
</feature>